<accession>A0A562UC64</accession>
<dbReference type="InterPro" id="IPR008969">
    <property type="entry name" value="CarboxyPept-like_regulatory"/>
</dbReference>
<dbReference type="GO" id="GO:0004180">
    <property type="term" value="F:carboxypeptidase activity"/>
    <property type="evidence" value="ECO:0007669"/>
    <property type="project" value="UniProtKB-KW"/>
</dbReference>
<evidence type="ECO:0000313" key="2">
    <source>
        <dbReference type="EMBL" id="TWJ03392.1"/>
    </source>
</evidence>
<dbReference type="OrthoDB" id="9775095at2"/>
<feature type="chain" id="PRO_5021798157" evidence="1">
    <location>
        <begin position="18"/>
        <end position="389"/>
    </location>
</feature>
<keyword evidence="2" id="KW-0378">Hydrolase</keyword>
<keyword evidence="2" id="KW-0121">Carboxypeptidase</keyword>
<dbReference type="Gene3D" id="2.60.40.1120">
    <property type="entry name" value="Carboxypeptidase-like, regulatory domain"/>
    <property type="match status" value="1"/>
</dbReference>
<dbReference type="Pfam" id="PF13715">
    <property type="entry name" value="CarbopepD_reg_2"/>
    <property type="match status" value="1"/>
</dbReference>
<evidence type="ECO:0000256" key="1">
    <source>
        <dbReference type="SAM" id="SignalP"/>
    </source>
</evidence>
<comment type="caution">
    <text evidence="2">The sequence shown here is derived from an EMBL/GenBank/DDBJ whole genome shotgun (WGS) entry which is preliminary data.</text>
</comment>
<keyword evidence="2" id="KW-0645">Protease</keyword>
<feature type="signal peptide" evidence="1">
    <location>
        <begin position="1"/>
        <end position="17"/>
    </location>
</feature>
<sequence length="389" mass="44177">MLKFLFLFLITPASMLAQNIISGKVLSLQSKTPVANASVFLSNSSVGSETMVDGTFKLTDVKNGQYDLVVSCIGYETYHQVVSVYNKDLTLPDIELKSITNVLDEIKIVGAKRKAKTDPNRKRYIRMFTDAFFGNTPNAAECKILNPNLLVFNYDQNTDKLSATSRGFLILENKALGYRIKYLLNSFLIDPGEHIIYYTGSSVFTQMDSTAAQQMIWKKKRVKVYLGSEMHFLRSCIIDRVADENFMVRKVVRTPIEGEPTDSTIRANIKKYSTPGNVSPELQYWQKQAQQVKFNQEVFDRHLATTEFIKTTNIKGIYAMGYPDCLIINYANARSTSLKDNTTITFTDPYAYFDSNGIIINPMSNRVEGYWGTQRMADLLPVDYQLPRN</sequence>
<reference evidence="2 3" key="1">
    <citation type="submission" date="2019-07" db="EMBL/GenBank/DDBJ databases">
        <title>Genomic Encyclopedia of Archaeal and Bacterial Type Strains, Phase II (KMG-II): from individual species to whole genera.</title>
        <authorList>
            <person name="Goeker M."/>
        </authorList>
    </citation>
    <scope>NUCLEOTIDE SEQUENCE [LARGE SCALE GENOMIC DNA]</scope>
    <source>
        <strain evidence="2 3">ATCC BAA-1854</strain>
    </source>
</reference>
<name>A0A562UC64_9SPHI</name>
<dbReference type="AlphaFoldDB" id="A0A562UC64"/>
<protein>
    <submittedName>
        <fullName evidence="2">Carboxypeptidase-like protein</fullName>
    </submittedName>
</protein>
<keyword evidence="1" id="KW-0732">Signal</keyword>
<organism evidence="2 3">
    <name type="scientific">Mucilaginibacter frigoritolerans</name>
    <dbReference type="NCBI Taxonomy" id="652788"/>
    <lineage>
        <taxon>Bacteria</taxon>
        <taxon>Pseudomonadati</taxon>
        <taxon>Bacteroidota</taxon>
        <taxon>Sphingobacteriia</taxon>
        <taxon>Sphingobacteriales</taxon>
        <taxon>Sphingobacteriaceae</taxon>
        <taxon>Mucilaginibacter</taxon>
    </lineage>
</organism>
<dbReference type="SUPFAM" id="SSF49464">
    <property type="entry name" value="Carboxypeptidase regulatory domain-like"/>
    <property type="match status" value="1"/>
</dbReference>
<dbReference type="Proteomes" id="UP000317010">
    <property type="component" value="Unassembled WGS sequence"/>
</dbReference>
<proteinExistence type="predicted"/>
<dbReference type="RefSeq" id="WP_144910060.1">
    <property type="nucleotide sequence ID" value="NZ_VLLI01000002.1"/>
</dbReference>
<keyword evidence="3" id="KW-1185">Reference proteome</keyword>
<evidence type="ECO:0000313" key="3">
    <source>
        <dbReference type="Proteomes" id="UP000317010"/>
    </source>
</evidence>
<dbReference type="EMBL" id="VLLI01000002">
    <property type="protein sequence ID" value="TWJ03392.1"/>
    <property type="molecule type" value="Genomic_DNA"/>
</dbReference>
<gene>
    <name evidence="2" type="ORF">JN11_00934</name>
</gene>